<comment type="caution">
    <text evidence="1">The sequence shown here is derived from an EMBL/GenBank/DDBJ whole genome shotgun (WGS) entry which is preliminary data.</text>
</comment>
<protein>
    <submittedName>
        <fullName evidence="1">Uncharacterized protein</fullName>
    </submittedName>
</protein>
<dbReference type="STRING" id="989403.SAMN05421798_1319"/>
<dbReference type="Proteomes" id="UP000076577">
    <property type="component" value="Unassembled WGS sequence"/>
</dbReference>
<proteinExistence type="predicted"/>
<reference evidence="1 2" key="1">
    <citation type="journal article" date="2016" name="Front. Microbiol.">
        <title>Comparative Genomic Analysis Reveals a Diverse Repertoire of Genes Involved in Prokaryote-Eukaryote Interactions within the Pseudovibrio Genus.</title>
        <authorList>
            <person name="Romano S."/>
            <person name="Fernandez-Guerra A."/>
            <person name="Reen F.J."/>
            <person name="Glockner F.O."/>
            <person name="Crowley S.P."/>
            <person name="O'Sullivan O."/>
            <person name="Cotter P.D."/>
            <person name="Adams C."/>
            <person name="Dobson A.D."/>
            <person name="O'Gara F."/>
        </authorList>
    </citation>
    <scope>NUCLEOTIDE SEQUENCE [LARGE SCALE GENOMIC DNA]</scope>
    <source>
        <strain evidence="1 2">Ad2</strain>
    </source>
</reference>
<evidence type="ECO:0000313" key="1">
    <source>
        <dbReference type="EMBL" id="KZL17085.1"/>
    </source>
</evidence>
<dbReference type="EMBL" id="LMCB01000039">
    <property type="protein sequence ID" value="KZL17085.1"/>
    <property type="molecule type" value="Genomic_DNA"/>
</dbReference>
<dbReference type="AlphaFoldDB" id="A0A165WZ93"/>
<keyword evidence="2" id="KW-1185">Reference proteome</keyword>
<organism evidence="1 2">
    <name type="scientific">Pseudovibrio axinellae</name>
    <dbReference type="NCBI Taxonomy" id="989403"/>
    <lineage>
        <taxon>Bacteria</taxon>
        <taxon>Pseudomonadati</taxon>
        <taxon>Pseudomonadota</taxon>
        <taxon>Alphaproteobacteria</taxon>
        <taxon>Hyphomicrobiales</taxon>
        <taxon>Stappiaceae</taxon>
        <taxon>Pseudovibrio</taxon>
    </lineage>
</organism>
<sequence length="200" mass="22178">MNIYKKYPTSPKLSRYIKGYHVADQKVNELTVQSPPTGYPLLGHIWKGIGTVDVAGETIPQMKPPVNHFSGQLYRTNASVHWKGHIGHILAEFTATGLYELFGIYGDTLVNRTAPVSETASEFAAVLQAKLNGVKDTDDYLICLQQALKWQAAKAISAPDFVVKAVRLIEEAYGDIKLKHLIEELNIPERTFRSALLQGA</sequence>
<gene>
    <name evidence="1" type="ORF">PsAD2_03220</name>
</gene>
<evidence type="ECO:0000313" key="2">
    <source>
        <dbReference type="Proteomes" id="UP000076577"/>
    </source>
</evidence>
<name>A0A165WZ93_9HYPH</name>
<dbReference type="PATRIC" id="fig|989403.3.peg.3451"/>
<dbReference type="RefSeq" id="WP_068008026.1">
    <property type="nucleotide sequence ID" value="NZ_LMCB01000039.1"/>
</dbReference>
<accession>A0A165WZ93</accession>